<dbReference type="InParanoid" id="A0A0L0H4R5"/>
<dbReference type="EMBL" id="KQ257473">
    <property type="protein sequence ID" value="KNC95906.1"/>
    <property type="molecule type" value="Genomic_DNA"/>
</dbReference>
<dbReference type="InterPro" id="IPR011545">
    <property type="entry name" value="DEAD/DEAH_box_helicase_dom"/>
</dbReference>
<dbReference type="RefSeq" id="XP_016603946.1">
    <property type="nucleotide sequence ID" value="XM_016756813.1"/>
</dbReference>
<dbReference type="InterPro" id="IPR012961">
    <property type="entry name" value="Ski2/MTR4_C"/>
</dbReference>
<dbReference type="FunFam" id="3.40.50.300:FF:000987">
    <property type="entry name" value="DEAD/DEAH box RNA helicase"/>
    <property type="match status" value="1"/>
</dbReference>
<dbReference type="Gene3D" id="3.40.50.300">
    <property type="entry name" value="P-loop containing nucleotide triphosphate hydrolases"/>
    <property type="match status" value="2"/>
</dbReference>
<evidence type="ECO:0000313" key="12">
    <source>
        <dbReference type="EMBL" id="KNC95906.1"/>
    </source>
</evidence>
<dbReference type="OMA" id="DHVNIIM"/>
<dbReference type="SMART" id="SM00490">
    <property type="entry name" value="HELICc"/>
    <property type="match status" value="1"/>
</dbReference>
<dbReference type="InterPro" id="IPR001650">
    <property type="entry name" value="Helicase_C-like"/>
</dbReference>
<dbReference type="PROSITE" id="PS51194">
    <property type="entry name" value="HELICASE_CTER"/>
    <property type="match status" value="1"/>
</dbReference>
<dbReference type="InterPro" id="IPR014001">
    <property type="entry name" value="Helicase_ATP-bd"/>
</dbReference>
<dbReference type="GO" id="GO:0003723">
    <property type="term" value="F:RNA binding"/>
    <property type="evidence" value="ECO:0007669"/>
    <property type="project" value="UniProtKB-KW"/>
</dbReference>
<dbReference type="STRING" id="645134.A0A0L0H4R5"/>
<evidence type="ECO:0000256" key="1">
    <source>
        <dbReference type="ARBA" id="ARBA00004496"/>
    </source>
</evidence>
<dbReference type="Pfam" id="PF21408">
    <property type="entry name" value="MTR4-like_stalk"/>
    <property type="match status" value="1"/>
</dbReference>
<evidence type="ECO:0000256" key="5">
    <source>
        <dbReference type="ARBA" id="ARBA00022801"/>
    </source>
</evidence>
<dbReference type="PANTHER" id="PTHR12131:SF1">
    <property type="entry name" value="ATP-DEPENDENT RNA HELICASE SUPV3L1, MITOCHONDRIAL-RELATED"/>
    <property type="match status" value="1"/>
</dbReference>
<dbReference type="Gene3D" id="1.20.1500.20">
    <property type="match status" value="1"/>
</dbReference>
<feature type="region of interest" description="Disordered" evidence="9">
    <location>
        <begin position="269"/>
        <end position="304"/>
    </location>
</feature>
<dbReference type="VEuPathDB" id="FungiDB:SPPG_08666"/>
<dbReference type="InterPro" id="IPR025696">
    <property type="entry name" value="Beta-barrel_MTR4"/>
</dbReference>
<evidence type="ECO:0000256" key="2">
    <source>
        <dbReference type="ARBA" id="ARBA00010140"/>
    </source>
</evidence>
<dbReference type="Pfam" id="PF17911">
    <property type="entry name" value="Ski2_N"/>
    <property type="match status" value="1"/>
</dbReference>
<gene>
    <name evidence="12" type="ORF">SPPG_08666</name>
</gene>
<evidence type="ECO:0000313" key="13">
    <source>
        <dbReference type="Proteomes" id="UP000053201"/>
    </source>
</evidence>
<keyword evidence="13" id="KW-1185">Reference proteome</keyword>
<dbReference type="GO" id="GO:0003724">
    <property type="term" value="F:RNA helicase activity"/>
    <property type="evidence" value="ECO:0007669"/>
    <property type="project" value="InterPro"/>
</dbReference>
<evidence type="ECO:0000256" key="6">
    <source>
        <dbReference type="ARBA" id="ARBA00022806"/>
    </source>
</evidence>
<dbReference type="GO" id="GO:0005524">
    <property type="term" value="F:ATP binding"/>
    <property type="evidence" value="ECO:0007669"/>
    <property type="project" value="UniProtKB-KW"/>
</dbReference>
<keyword evidence="4" id="KW-0547">Nucleotide-binding</keyword>
<dbReference type="eggNOG" id="KOG0947">
    <property type="taxonomic scope" value="Eukaryota"/>
</dbReference>
<evidence type="ECO:0000256" key="7">
    <source>
        <dbReference type="ARBA" id="ARBA00022840"/>
    </source>
</evidence>
<comment type="similarity">
    <text evidence="2">Belongs to the helicase family. SKI2 subfamily.</text>
</comment>
<dbReference type="Pfam" id="PF00270">
    <property type="entry name" value="DEAD"/>
    <property type="match status" value="1"/>
</dbReference>
<dbReference type="OrthoDB" id="64767at2759"/>
<dbReference type="GeneID" id="27691811"/>
<evidence type="ECO:0000256" key="3">
    <source>
        <dbReference type="ARBA" id="ARBA00022490"/>
    </source>
</evidence>
<dbReference type="InterPro" id="IPR048392">
    <property type="entry name" value="MTR4-like_stalk"/>
</dbReference>
<dbReference type="InterPro" id="IPR016438">
    <property type="entry name" value="SKI2-like"/>
</dbReference>
<dbReference type="InterPro" id="IPR050699">
    <property type="entry name" value="RNA-DNA_Helicase"/>
</dbReference>
<dbReference type="PIRSF" id="PIRSF005198">
    <property type="entry name" value="Antiviral_helicase_SKI2"/>
    <property type="match status" value="1"/>
</dbReference>
<evidence type="ECO:0008006" key="14">
    <source>
        <dbReference type="Google" id="ProtNLM"/>
    </source>
</evidence>
<keyword evidence="3" id="KW-0963">Cytoplasm</keyword>
<dbReference type="FunCoup" id="A0A0L0H4R5">
    <property type="interactions" value="380"/>
</dbReference>
<dbReference type="Pfam" id="PF13234">
    <property type="entry name" value="MTR4_beta-barrel"/>
    <property type="match status" value="1"/>
</dbReference>
<dbReference type="Pfam" id="PF08148">
    <property type="entry name" value="DSHCT"/>
    <property type="match status" value="1"/>
</dbReference>
<evidence type="ECO:0000259" key="10">
    <source>
        <dbReference type="PROSITE" id="PS51192"/>
    </source>
</evidence>
<dbReference type="PANTHER" id="PTHR12131">
    <property type="entry name" value="ATP-DEPENDENT RNA AND DNA HELICASE"/>
    <property type="match status" value="1"/>
</dbReference>
<evidence type="ECO:0000256" key="9">
    <source>
        <dbReference type="SAM" id="MobiDB-lite"/>
    </source>
</evidence>
<feature type="compositionally biased region" description="Gly residues" evidence="9">
    <location>
        <begin position="574"/>
        <end position="611"/>
    </location>
</feature>
<dbReference type="FunFam" id="3.40.50.300:FF:000354">
    <property type="entry name" value="ATP-dependent RNA helicase SKI2"/>
    <property type="match status" value="1"/>
</dbReference>
<sequence>MAQAAGEQNFLDLLAELEKQPPGSAPAVENRIPFDFLELGRSGDVAIVPDEERHRQLGVPHERTTLPLGLGPFDAETVDDIKSDLAQKYLMPKPTLDDDMLDRAQRFVDREPDWLSLLHVEPSKRRTDLKIKRDVVTGELDFWNWEEVILPDHALTAKNSTSVHREPAGISDFVRGHPTNLPFAPGGLEAVTLVEDEPLEELEKQLEELLKFDEDDLLMVPPGFDRGLILNDQAPMIAAPRKTMLNIQEILTGGDDLAFEFLKEEGVNMPTEPEATSQQEEKISPSTEEGNEVDELLPDKPEGLPLPPPRPKAIAHKEWAHVVDINNDFPDFYDLVPELAHEFPFELDVFQKQAVYHLENGDSVFVAAHTSAGKTVVAEYAIALAQKHMTRAIYTSPIKALSNQKFRDFRTTFEDVGILTGDVQIKPEASCLVMTTEILRSMLYRGADLIRDVEFVIFDEVHYVNDIERGVVWEEVIIMLPAHVNLILLSATVPNTREFADWVGRTKKKDIYVISTAKRPVPLEHFLYVPPSDKDLHKIVDAQKKFYVNGWKTAQDALTGRKKEVPRVAPGGAAPRGGRGGARGGARGAHRGGGGSGANFVSAGGGRGGGPNARASGQTDRNMYVHMLGLLKKKQLLPVIIFTFSKKRCEEYANGLVNVDFTSGAAEKSEVHVFIEKCVSRLKGTDKELPQILRMRDLLSRGIAVHHGGLLPIVKEMVEILFTRGLVKCLFATETFAMGVNAPARCVVFSSIRKHDGRSFRDLLPGEYTQMSGRAGRRGLDDTGVVIVACNDEVPDTTTLQKMLLGPPTKLESQFRLTYNMILNLLRVEALKVEEMIKRSFSENVAQKLLPEQQKLHAETTQALSTLDRLACAICGPDIYQYYDLSSRIVLLQHELRERIIKTPVGAKALAVGRVVVVNSSFYRNSVAVILGTGAALEGGRSLPTMGTRGADSDRSYAVLILTMAREEHPVSTFKDMAPLPVTRVSVPPIGRIDQVVTTVPYTDIAVITKLQIKVDADIILKRRDRDEMSRSGQQLLRLAEEMNEGVEIPEHDWSKMRDLDFQERYREKESLMRQLDSFQCVRCPDLIEHYAQVYNERLLQQQVAELAHSISDQNLELLPDYHQRVDVLKVLRFVDENGTVTIKGRVACEINTADELILTELILDNVLAEYEPAEIVALLSCFVFQEKTQSEPVLTPRLETGVKTIIEIGTRVAEVQRNCGLDVRLEDVMAGLKFGLVEVVYEWARGLPFKHITDLTDVLEGSIVRTIVRLEETCREVQGTARLIGDASLYKKMEEARESIKRDIVFAASLYF</sequence>
<dbReference type="GO" id="GO:0016787">
    <property type="term" value="F:hydrolase activity"/>
    <property type="evidence" value="ECO:0007669"/>
    <property type="project" value="UniProtKB-KW"/>
</dbReference>
<dbReference type="Gene3D" id="1.10.3380.30">
    <property type="match status" value="1"/>
</dbReference>
<dbReference type="GO" id="GO:0055087">
    <property type="term" value="C:Ski complex"/>
    <property type="evidence" value="ECO:0007669"/>
    <property type="project" value="TreeGrafter"/>
</dbReference>
<dbReference type="InterPro" id="IPR040801">
    <property type="entry name" value="Ski2_N"/>
</dbReference>
<feature type="region of interest" description="Disordered" evidence="9">
    <location>
        <begin position="558"/>
        <end position="618"/>
    </location>
</feature>
<dbReference type="InterPro" id="IPR027417">
    <property type="entry name" value="P-loop_NTPase"/>
</dbReference>
<feature type="domain" description="Helicase ATP-binding" evidence="10">
    <location>
        <begin position="355"/>
        <end position="511"/>
    </location>
</feature>
<dbReference type="GO" id="GO:0070478">
    <property type="term" value="P:nuclear-transcribed mRNA catabolic process, 3'-5' exonucleolytic nonsense-mediated decay"/>
    <property type="evidence" value="ECO:0007669"/>
    <property type="project" value="TreeGrafter"/>
</dbReference>
<dbReference type="CDD" id="cd18795">
    <property type="entry name" value="SF2_C_Ski2"/>
    <property type="match status" value="1"/>
</dbReference>
<accession>A0A0L0H4R5</accession>
<feature type="domain" description="Helicase C-terminal" evidence="11">
    <location>
        <begin position="660"/>
        <end position="826"/>
    </location>
</feature>
<dbReference type="Proteomes" id="UP000053201">
    <property type="component" value="Unassembled WGS sequence"/>
</dbReference>
<keyword evidence="5" id="KW-0378">Hydrolase</keyword>
<dbReference type="SMART" id="SM00487">
    <property type="entry name" value="DEXDc"/>
    <property type="match status" value="1"/>
</dbReference>
<keyword evidence="6" id="KW-0347">Helicase</keyword>
<organism evidence="12 13">
    <name type="scientific">Spizellomyces punctatus (strain DAOM BR117)</name>
    <dbReference type="NCBI Taxonomy" id="645134"/>
    <lineage>
        <taxon>Eukaryota</taxon>
        <taxon>Fungi</taxon>
        <taxon>Fungi incertae sedis</taxon>
        <taxon>Chytridiomycota</taxon>
        <taxon>Chytridiomycota incertae sedis</taxon>
        <taxon>Chytridiomycetes</taxon>
        <taxon>Spizellomycetales</taxon>
        <taxon>Spizellomycetaceae</taxon>
        <taxon>Spizellomyces</taxon>
    </lineage>
</organism>
<dbReference type="SMART" id="SM01142">
    <property type="entry name" value="DSHCT"/>
    <property type="match status" value="1"/>
</dbReference>
<evidence type="ECO:0000259" key="11">
    <source>
        <dbReference type="PROSITE" id="PS51194"/>
    </source>
</evidence>
<reference evidence="12 13" key="1">
    <citation type="submission" date="2009-08" db="EMBL/GenBank/DDBJ databases">
        <title>The Genome Sequence of Spizellomyces punctatus strain DAOM BR117.</title>
        <authorList>
            <consortium name="The Broad Institute Genome Sequencing Platform"/>
            <person name="Russ C."/>
            <person name="Cuomo C."/>
            <person name="Shea T."/>
            <person name="Young S.K."/>
            <person name="Zeng Q."/>
            <person name="Koehrsen M."/>
            <person name="Haas B."/>
            <person name="Borodovsky M."/>
            <person name="Guigo R."/>
            <person name="Alvarado L."/>
            <person name="Berlin A."/>
            <person name="Bochicchio J."/>
            <person name="Borenstein D."/>
            <person name="Chapman S."/>
            <person name="Chen Z."/>
            <person name="Engels R."/>
            <person name="Freedman E."/>
            <person name="Gellesch M."/>
            <person name="Goldberg J."/>
            <person name="Griggs A."/>
            <person name="Gujja S."/>
            <person name="Heiman D."/>
            <person name="Hepburn T."/>
            <person name="Howarth C."/>
            <person name="Jen D."/>
            <person name="Larson L."/>
            <person name="Lewis B."/>
            <person name="Mehta T."/>
            <person name="Park D."/>
            <person name="Pearson M."/>
            <person name="Roberts A."/>
            <person name="Saif S."/>
            <person name="Shenoy N."/>
            <person name="Sisk P."/>
            <person name="Stolte C."/>
            <person name="Sykes S."/>
            <person name="Thomson T."/>
            <person name="Walk T."/>
            <person name="White J."/>
            <person name="Yandava C."/>
            <person name="Burger G."/>
            <person name="Gray M.W."/>
            <person name="Holland P.W.H."/>
            <person name="King N."/>
            <person name="Lang F.B.F."/>
            <person name="Roger A.J."/>
            <person name="Ruiz-Trillo I."/>
            <person name="Lander E."/>
            <person name="Nusbaum C."/>
        </authorList>
    </citation>
    <scope>NUCLEOTIDE SEQUENCE [LARGE SCALE GENOMIC DNA]</scope>
    <source>
        <strain evidence="12 13">DAOM BR117</strain>
    </source>
</reference>
<evidence type="ECO:0000256" key="4">
    <source>
        <dbReference type="ARBA" id="ARBA00022741"/>
    </source>
</evidence>
<keyword evidence="8" id="KW-0694">RNA-binding</keyword>
<keyword evidence="7" id="KW-0067">ATP-binding</keyword>
<dbReference type="Pfam" id="PF00271">
    <property type="entry name" value="Helicase_C"/>
    <property type="match status" value="1"/>
</dbReference>
<protein>
    <recommendedName>
        <fullName evidence="14">Antiviral helicase</fullName>
    </recommendedName>
</protein>
<name>A0A0L0H4R5_SPIPD</name>
<dbReference type="FunFam" id="1.10.3380.30:FF:000001">
    <property type="entry name" value="Ski2 ATP-dependent RNA helicase"/>
    <property type="match status" value="1"/>
</dbReference>
<evidence type="ECO:0000256" key="8">
    <source>
        <dbReference type="ARBA" id="ARBA00022884"/>
    </source>
</evidence>
<dbReference type="SUPFAM" id="SSF52540">
    <property type="entry name" value="P-loop containing nucleoside triphosphate hydrolases"/>
    <property type="match status" value="1"/>
</dbReference>
<comment type="subcellular location">
    <subcellularLocation>
        <location evidence="1">Cytoplasm</location>
    </subcellularLocation>
</comment>
<dbReference type="PROSITE" id="PS51192">
    <property type="entry name" value="HELICASE_ATP_BIND_1"/>
    <property type="match status" value="1"/>
</dbReference>
<feature type="compositionally biased region" description="Polar residues" evidence="9">
    <location>
        <begin position="274"/>
        <end position="288"/>
    </location>
</feature>
<proteinExistence type="inferred from homology"/>